<dbReference type="InterPro" id="IPR003593">
    <property type="entry name" value="AAA+_ATPase"/>
</dbReference>
<evidence type="ECO:0000259" key="4">
    <source>
        <dbReference type="PROSITE" id="PS50893"/>
    </source>
</evidence>
<dbReference type="FunFam" id="3.40.50.300:FF:000134">
    <property type="entry name" value="Iron-enterobactin ABC transporter ATP-binding protein"/>
    <property type="match status" value="1"/>
</dbReference>
<evidence type="ECO:0000256" key="1">
    <source>
        <dbReference type="ARBA" id="ARBA00022448"/>
    </source>
</evidence>
<dbReference type="GO" id="GO:0005524">
    <property type="term" value="F:ATP binding"/>
    <property type="evidence" value="ECO:0007669"/>
    <property type="project" value="UniProtKB-KW"/>
</dbReference>
<evidence type="ECO:0000256" key="3">
    <source>
        <dbReference type="ARBA" id="ARBA00022840"/>
    </source>
</evidence>
<dbReference type="Proteomes" id="UP000621560">
    <property type="component" value="Unassembled WGS sequence"/>
</dbReference>
<sequence>MKIVADKVRFAYGQTQVLREVSVEVREGEVLGIIGPNGSGKSTLLRCMGGIYVPAGGEVRIDGARLPSMARRARAKQIGYVPQTSGEEQPFTVLDLVLMGRRPHVSWGLGSRDVAIAAAVLGELGMTHLAGRYLNELSGGQRQKAHIARALAQEPAILLLDEPTSALDIRHQLEVLEFVRRAARRDGRTIVLVMHELSIAARYSDRLALLSDGRLHAAGTPEEVLTEQALQEVYGVEAQVRPGEYGLEVVPIRPLHEPEAAVGGAAR</sequence>
<keyword evidence="6" id="KW-1185">Reference proteome</keyword>
<evidence type="ECO:0000313" key="5">
    <source>
        <dbReference type="EMBL" id="MBD2846684.1"/>
    </source>
</evidence>
<dbReference type="PROSITE" id="PS50893">
    <property type="entry name" value="ABC_TRANSPORTER_2"/>
    <property type="match status" value="1"/>
</dbReference>
<dbReference type="PANTHER" id="PTHR42794">
    <property type="entry name" value="HEMIN IMPORT ATP-BINDING PROTEIN HMUV"/>
    <property type="match status" value="1"/>
</dbReference>
<protein>
    <submittedName>
        <fullName evidence="5">ABC transporter ATP-binding protein</fullName>
    </submittedName>
</protein>
<dbReference type="RefSeq" id="WP_190919302.1">
    <property type="nucleotide sequence ID" value="NZ_JACXIZ010000026.1"/>
</dbReference>
<dbReference type="CDD" id="cd03214">
    <property type="entry name" value="ABC_Iron-Siderophores_B12_Hemin"/>
    <property type="match status" value="1"/>
</dbReference>
<name>A0A927BWD3_9BACL</name>
<dbReference type="Pfam" id="PF00005">
    <property type="entry name" value="ABC_tran"/>
    <property type="match status" value="1"/>
</dbReference>
<dbReference type="SUPFAM" id="SSF52540">
    <property type="entry name" value="P-loop containing nucleoside triphosphate hydrolases"/>
    <property type="match status" value="1"/>
</dbReference>
<accession>A0A927BWD3</accession>
<dbReference type="EMBL" id="JACXIZ010000026">
    <property type="protein sequence ID" value="MBD2846684.1"/>
    <property type="molecule type" value="Genomic_DNA"/>
</dbReference>
<proteinExistence type="predicted"/>
<dbReference type="Gene3D" id="3.40.50.300">
    <property type="entry name" value="P-loop containing nucleotide triphosphate hydrolases"/>
    <property type="match status" value="1"/>
</dbReference>
<evidence type="ECO:0000256" key="2">
    <source>
        <dbReference type="ARBA" id="ARBA00022741"/>
    </source>
</evidence>
<keyword evidence="2" id="KW-0547">Nucleotide-binding</keyword>
<comment type="caution">
    <text evidence="5">The sequence shown here is derived from an EMBL/GenBank/DDBJ whole genome shotgun (WGS) entry which is preliminary data.</text>
</comment>
<dbReference type="InterPro" id="IPR027417">
    <property type="entry name" value="P-loop_NTPase"/>
</dbReference>
<dbReference type="PANTHER" id="PTHR42794:SF2">
    <property type="entry name" value="ABC TRANSPORTER ATP-BINDING PROTEIN"/>
    <property type="match status" value="1"/>
</dbReference>
<evidence type="ECO:0000313" key="6">
    <source>
        <dbReference type="Proteomes" id="UP000621560"/>
    </source>
</evidence>
<gene>
    <name evidence="5" type="ORF">IDH44_15910</name>
</gene>
<reference evidence="5" key="1">
    <citation type="submission" date="2020-09" db="EMBL/GenBank/DDBJ databases">
        <title>A novel bacterium of genus Paenibacillus, isolated from South China Sea.</title>
        <authorList>
            <person name="Huang H."/>
            <person name="Mo K."/>
            <person name="Hu Y."/>
        </authorList>
    </citation>
    <scope>NUCLEOTIDE SEQUENCE</scope>
    <source>
        <strain evidence="5">IB182496</strain>
    </source>
</reference>
<keyword evidence="1" id="KW-0813">Transport</keyword>
<dbReference type="AlphaFoldDB" id="A0A927BWD3"/>
<feature type="domain" description="ABC transporter" evidence="4">
    <location>
        <begin position="3"/>
        <end position="237"/>
    </location>
</feature>
<dbReference type="GO" id="GO:0016887">
    <property type="term" value="F:ATP hydrolysis activity"/>
    <property type="evidence" value="ECO:0007669"/>
    <property type="project" value="InterPro"/>
</dbReference>
<dbReference type="InterPro" id="IPR003439">
    <property type="entry name" value="ABC_transporter-like_ATP-bd"/>
</dbReference>
<organism evidence="5 6">
    <name type="scientific">Paenibacillus sabuli</name>
    <dbReference type="NCBI Taxonomy" id="2772509"/>
    <lineage>
        <taxon>Bacteria</taxon>
        <taxon>Bacillati</taxon>
        <taxon>Bacillota</taxon>
        <taxon>Bacilli</taxon>
        <taxon>Bacillales</taxon>
        <taxon>Paenibacillaceae</taxon>
        <taxon>Paenibacillus</taxon>
    </lineage>
</organism>
<keyword evidence="3 5" id="KW-0067">ATP-binding</keyword>
<dbReference type="SMART" id="SM00382">
    <property type="entry name" value="AAA"/>
    <property type="match status" value="1"/>
</dbReference>